<reference evidence="3" key="1">
    <citation type="submission" date="2016-03" db="EMBL/GenBank/DDBJ databases">
        <authorList>
            <person name="Lee Y.-S."/>
            <person name="Choi Y.-L."/>
        </authorList>
    </citation>
    <scope>NUCLEOTIDE SEQUENCE [LARGE SCALE GENOMIC DNA]</scope>
    <source>
        <strain evidence="3">DAU221</strain>
    </source>
</reference>
<evidence type="ECO:0000313" key="2">
    <source>
        <dbReference type="EMBL" id="AMX04105.1"/>
    </source>
</evidence>
<dbReference type="GO" id="GO:0015074">
    <property type="term" value="P:DNA integration"/>
    <property type="evidence" value="ECO:0007669"/>
    <property type="project" value="InterPro"/>
</dbReference>
<evidence type="ECO:0000313" key="3">
    <source>
        <dbReference type="Proteomes" id="UP000076077"/>
    </source>
</evidence>
<dbReference type="KEGG" id="mthd:A3224_06590"/>
<organism evidence="2 3">
    <name type="scientific">Microbulbifer thermotolerans</name>
    <dbReference type="NCBI Taxonomy" id="252514"/>
    <lineage>
        <taxon>Bacteria</taxon>
        <taxon>Pseudomonadati</taxon>
        <taxon>Pseudomonadota</taxon>
        <taxon>Gammaproteobacteria</taxon>
        <taxon>Cellvibrionales</taxon>
        <taxon>Microbulbiferaceae</taxon>
        <taxon>Microbulbifer</taxon>
    </lineage>
</organism>
<dbReference type="GO" id="GO:0003677">
    <property type="term" value="F:DNA binding"/>
    <property type="evidence" value="ECO:0007669"/>
    <property type="project" value="InterPro"/>
</dbReference>
<keyword evidence="1" id="KW-0233">DNA recombination</keyword>
<evidence type="ECO:0000256" key="1">
    <source>
        <dbReference type="ARBA" id="ARBA00023172"/>
    </source>
</evidence>
<dbReference type="STRING" id="252514.A3224_06590"/>
<dbReference type="InterPro" id="IPR011010">
    <property type="entry name" value="DNA_brk_join_enz"/>
</dbReference>
<dbReference type="GeneID" id="97008386"/>
<dbReference type="Proteomes" id="UP000076077">
    <property type="component" value="Chromosome"/>
</dbReference>
<evidence type="ECO:0008006" key="4">
    <source>
        <dbReference type="Google" id="ProtNLM"/>
    </source>
</evidence>
<dbReference type="GO" id="GO:0006310">
    <property type="term" value="P:DNA recombination"/>
    <property type="evidence" value="ECO:0007669"/>
    <property type="project" value="UniProtKB-KW"/>
</dbReference>
<dbReference type="InterPro" id="IPR013762">
    <property type="entry name" value="Integrase-like_cat_sf"/>
</dbReference>
<dbReference type="SUPFAM" id="SSF56349">
    <property type="entry name" value="DNA breaking-rejoining enzymes"/>
    <property type="match status" value="1"/>
</dbReference>
<gene>
    <name evidence="2" type="ORF">A3224_06590</name>
</gene>
<dbReference type="AlphaFoldDB" id="A0A143HQU6"/>
<sequence length="63" mass="6872">MGYDGCSSHSGRRTFITNAAKNITRVGGSLRDVQLLAGHTNLATTQRYIQSDSHAIRKIVNLV</sequence>
<dbReference type="Gene3D" id="1.10.443.10">
    <property type="entry name" value="Intergrase catalytic core"/>
    <property type="match status" value="1"/>
</dbReference>
<dbReference type="OrthoDB" id="305957at2"/>
<dbReference type="EMBL" id="CP014864">
    <property type="protein sequence ID" value="AMX04105.1"/>
    <property type="molecule type" value="Genomic_DNA"/>
</dbReference>
<accession>A0A143HQU6</accession>
<dbReference type="RefSeq" id="WP_067157604.1">
    <property type="nucleotide sequence ID" value="NZ_CP014864.1"/>
</dbReference>
<protein>
    <recommendedName>
        <fullName evidence="4">Tyr recombinase domain-containing protein</fullName>
    </recommendedName>
</protein>
<name>A0A143HQU6_MICTH</name>
<proteinExistence type="predicted"/>
<keyword evidence="3" id="KW-1185">Reference proteome</keyword>
<dbReference type="CDD" id="cd00397">
    <property type="entry name" value="DNA_BRE_C"/>
    <property type="match status" value="1"/>
</dbReference>